<dbReference type="SUPFAM" id="SSF52540">
    <property type="entry name" value="P-loop containing nucleoside triphosphate hydrolases"/>
    <property type="match status" value="1"/>
</dbReference>
<feature type="binding site" evidence="10">
    <location>
        <begin position="4"/>
        <end position="12"/>
    </location>
    <ligand>
        <name>ATP</name>
        <dbReference type="ChEBI" id="CHEBI:30616"/>
    </ligand>
</feature>
<dbReference type="EMBL" id="BDMD01000032">
    <property type="protein sequence ID" value="GBF08882.1"/>
    <property type="molecule type" value="Genomic_DNA"/>
</dbReference>
<dbReference type="Pfam" id="PF13189">
    <property type="entry name" value="Cytidylate_kin2"/>
    <property type="match status" value="1"/>
</dbReference>
<keyword evidence="5 10" id="KW-0547">Nucleotide-binding</keyword>
<evidence type="ECO:0000256" key="9">
    <source>
        <dbReference type="ARBA" id="ARBA00048478"/>
    </source>
</evidence>
<dbReference type="InterPro" id="IPR011994">
    <property type="entry name" value="Cytidylate_kinase_dom"/>
</dbReference>
<name>A0A401H961_AERPX</name>
<dbReference type="Proteomes" id="UP000291213">
    <property type="component" value="Unassembled WGS sequence"/>
</dbReference>
<evidence type="ECO:0000256" key="3">
    <source>
        <dbReference type="ARBA" id="ARBA00022490"/>
    </source>
</evidence>
<dbReference type="EC" id="2.7.4.25" evidence="10"/>
<comment type="catalytic activity">
    <reaction evidence="9 10">
        <text>CMP + ATP = CDP + ADP</text>
        <dbReference type="Rhea" id="RHEA:11600"/>
        <dbReference type="ChEBI" id="CHEBI:30616"/>
        <dbReference type="ChEBI" id="CHEBI:58069"/>
        <dbReference type="ChEBI" id="CHEBI:60377"/>
        <dbReference type="ChEBI" id="CHEBI:456216"/>
        <dbReference type="EC" id="2.7.4.25"/>
    </reaction>
</comment>
<evidence type="ECO:0000256" key="6">
    <source>
        <dbReference type="ARBA" id="ARBA00022777"/>
    </source>
</evidence>
<evidence type="ECO:0000256" key="8">
    <source>
        <dbReference type="ARBA" id="ARBA00047615"/>
    </source>
</evidence>
<dbReference type="InterPro" id="IPR027417">
    <property type="entry name" value="P-loop_NTPase"/>
</dbReference>
<reference evidence="11 12" key="1">
    <citation type="submission" date="2017-02" db="EMBL/GenBank/DDBJ databases">
        <title>isolation and characterization of a novel temperate virus Aeropyrum globular virus 1 infecting hyperthermophilic archaeon Aeropyrum.</title>
        <authorList>
            <person name="Yumiya M."/>
            <person name="Yoshida T."/>
            <person name="Sako Y."/>
        </authorList>
    </citation>
    <scope>NUCLEOTIDE SEQUENCE [LARGE SCALE GENOMIC DNA]</scope>
    <source>
        <strain evidence="11 12">YK1-12-2013</strain>
    </source>
</reference>
<dbReference type="GO" id="GO:0036431">
    <property type="term" value="F:dCMP kinase activity"/>
    <property type="evidence" value="ECO:0007669"/>
    <property type="project" value="InterPro"/>
</dbReference>
<evidence type="ECO:0000256" key="10">
    <source>
        <dbReference type="HAMAP-Rule" id="MF_00239"/>
    </source>
</evidence>
<evidence type="ECO:0000256" key="1">
    <source>
        <dbReference type="ARBA" id="ARBA00004496"/>
    </source>
</evidence>
<comment type="similarity">
    <text evidence="2 10">Belongs to the cytidylate kinase family. Type 2 subfamily.</text>
</comment>
<keyword evidence="7 10" id="KW-0067">ATP-binding</keyword>
<dbReference type="GO" id="GO:0006220">
    <property type="term" value="P:pyrimidine nucleotide metabolic process"/>
    <property type="evidence" value="ECO:0007669"/>
    <property type="project" value="UniProtKB-UniRule"/>
</dbReference>
<evidence type="ECO:0000313" key="12">
    <source>
        <dbReference type="Proteomes" id="UP000291213"/>
    </source>
</evidence>
<protein>
    <recommendedName>
        <fullName evidence="10">Cytidylate kinase</fullName>
        <shortName evidence="10">CK</shortName>
        <ecNumber evidence="10">2.7.4.25</ecNumber>
    </recommendedName>
    <alternativeName>
        <fullName evidence="10">Cytidine monophosphate kinase</fullName>
        <shortName evidence="10">CMP kinase</shortName>
    </alternativeName>
</protein>
<comment type="subcellular location">
    <subcellularLocation>
        <location evidence="1 10">Cytoplasm</location>
    </subcellularLocation>
</comment>
<keyword evidence="4 10" id="KW-0808">Transferase</keyword>
<accession>A0A401H961</accession>
<evidence type="ECO:0000256" key="4">
    <source>
        <dbReference type="ARBA" id="ARBA00022679"/>
    </source>
</evidence>
<organism evidence="11 12">
    <name type="scientific">Aeropyrum pernix</name>
    <dbReference type="NCBI Taxonomy" id="56636"/>
    <lineage>
        <taxon>Archaea</taxon>
        <taxon>Thermoproteota</taxon>
        <taxon>Thermoprotei</taxon>
        <taxon>Desulfurococcales</taxon>
        <taxon>Desulfurococcaceae</taxon>
        <taxon>Aeropyrum</taxon>
    </lineage>
</organism>
<dbReference type="InterPro" id="IPR011892">
    <property type="entry name" value="Cyt_kin_arch"/>
</dbReference>
<dbReference type="CDD" id="cd02020">
    <property type="entry name" value="CMPK"/>
    <property type="match status" value="1"/>
</dbReference>
<sequence length="172" mass="19593">MISGPPGSGKSTYAKRLAEDLGLSYYSTGTIFRSLARERGLSLAEMSRLAEEDPRIDLEIDRRTLDVASRGGVVIDSHLAAWLLRDTAQYLVLVKAPVWVRVRRIAKRDGVPLRRALAETVEREWSQRLRFKRYYGIDVSDTTIFHLTVDTSMYSVEDTYMLILEGARRRGL</sequence>
<dbReference type="HAMAP" id="MF_00239">
    <property type="entry name" value="Cytidyl_kinase_type2"/>
    <property type="match status" value="1"/>
</dbReference>
<evidence type="ECO:0000313" key="11">
    <source>
        <dbReference type="EMBL" id="GBF08882.1"/>
    </source>
</evidence>
<keyword evidence="6 10" id="KW-0418">Kinase</keyword>
<dbReference type="GO" id="GO:0005737">
    <property type="term" value="C:cytoplasm"/>
    <property type="evidence" value="ECO:0007669"/>
    <property type="project" value="UniProtKB-SubCell"/>
</dbReference>
<evidence type="ECO:0000256" key="2">
    <source>
        <dbReference type="ARBA" id="ARBA00011005"/>
    </source>
</evidence>
<comment type="caution">
    <text evidence="11">The sequence shown here is derived from an EMBL/GenBank/DDBJ whole genome shotgun (WGS) entry which is preliminary data.</text>
</comment>
<dbReference type="GO" id="GO:0036430">
    <property type="term" value="F:CMP kinase activity"/>
    <property type="evidence" value="ECO:0007669"/>
    <property type="project" value="RHEA"/>
</dbReference>
<evidence type="ECO:0000256" key="7">
    <source>
        <dbReference type="ARBA" id="ARBA00022840"/>
    </source>
</evidence>
<evidence type="ECO:0000256" key="5">
    <source>
        <dbReference type="ARBA" id="ARBA00022741"/>
    </source>
</evidence>
<dbReference type="NCBIfam" id="TIGR02173">
    <property type="entry name" value="cyt_kin_arch"/>
    <property type="match status" value="1"/>
</dbReference>
<comment type="catalytic activity">
    <reaction evidence="8 10">
        <text>dCMP + ATP = dCDP + ADP</text>
        <dbReference type="Rhea" id="RHEA:25094"/>
        <dbReference type="ChEBI" id="CHEBI:30616"/>
        <dbReference type="ChEBI" id="CHEBI:57566"/>
        <dbReference type="ChEBI" id="CHEBI:58593"/>
        <dbReference type="ChEBI" id="CHEBI:456216"/>
        <dbReference type="EC" id="2.7.4.25"/>
    </reaction>
</comment>
<proteinExistence type="inferred from homology"/>
<dbReference type="Gene3D" id="3.40.50.300">
    <property type="entry name" value="P-loop containing nucleotide triphosphate hydrolases"/>
    <property type="match status" value="1"/>
</dbReference>
<gene>
    <name evidence="10" type="primary">cmk</name>
    <name evidence="11" type="ORF">apy_06070</name>
</gene>
<dbReference type="GO" id="GO:0005524">
    <property type="term" value="F:ATP binding"/>
    <property type="evidence" value="ECO:0007669"/>
    <property type="project" value="UniProtKB-UniRule"/>
</dbReference>
<keyword evidence="3 10" id="KW-0963">Cytoplasm</keyword>
<dbReference type="AlphaFoldDB" id="A0A401H961"/>